<evidence type="ECO:0000313" key="2">
    <source>
        <dbReference type="Proteomes" id="UP000886856"/>
    </source>
</evidence>
<reference evidence="1" key="1">
    <citation type="journal article" date="2021" name="PeerJ">
        <title>Extensive microbial diversity within the chicken gut microbiome revealed by metagenomics and culture.</title>
        <authorList>
            <person name="Gilroy R."/>
            <person name="Ravi A."/>
            <person name="Getino M."/>
            <person name="Pursley I."/>
            <person name="Horton D.L."/>
            <person name="Alikhan N.F."/>
            <person name="Baker D."/>
            <person name="Gharbi K."/>
            <person name="Hall N."/>
            <person name="Watson M."/>
            <person name="Adriaenssens E.M."/>
            <person name="Foster-Nyarko E."/>
            <person name="Jarju S."/>
            <person name="Secka A."/>
            <person name="Antonio M."/>
            <person name="Oren A."/>
            <person name="Chaudhuri R.R."/>
            <person name="La Ragione R."/>
            <person name="Hildebrand F."/>
            <person name="Pallen M.J."/>
        </authorList>
    </citation>
    <scope>NUCLEOTIDE SEQUENCE</scope>
    <source>
        <strain evidence="1">CHK171-505</strain>
    </source>
</reference>
<name>A0A9D2I419_9LACT</name>
<evidence type="ECO:0000313" key="1">
    <source>
        <dbReference type="EMBL" id="HJA91464.1"/>
    </source>
</evidence>
<dbReference type="EMBL" id="DWYW01000277">
    <property type="protein sequence ID" value="HJA91464.1"/>
    <property type="molecule type" value="Genomic_DNA"/>
</dbReference>
<dbReference type="Proteomes" id="UP000886856">
    <property type="component" value="Unassembled WGS sequence"/>
</dbReference>
<gene>
    <name evidence="1" type="ORF">H9948_11825</name>
</gene>
<accession>A0A9D2I419</accession>
<protein>
    <submittedName>
        <fullName evidence="1">Uncharacterized protein</fullName>
    </submittedName>
</protein>
<organism evidence="1 2">
    <name type="scientific">Candidatus Jeotgalibaca merdavium</name>
    <dbReference type="NCBI Taxonomy" id="2838627"/>
    <lineage>
        <taxon>Bacteria</taxon>
        <taxon>Bacillati</taxon>
        <taxon>Bacillota</taxon>
        <taxon>Bacilli</taxon>
        <taxon>Lactobacillales</taxon>
        <taxon>Carnobacteriaceae</taxon>
        <taxon>Jeotgalibaca</taxon>
    </lineage>
</organism>
<dbReference type="AlphaFoldDB" id="A0A9D2I419"/>
<sequence length="137" mass="15905">MKKMIALKDVGQTIKAGDKVDVLELYYGYVVSEVLEGWYLGDGIFDDTKRVNLDFTEESLSESFRELTHEERILGKCCMCEEEIILGDRFLKYIDDEDYAGDLYCRNCYNSETVTFYYSSDGEVLGTDNEDWSEEEE</sequence>
<proteinExistence type="predicted"/>
<reference evidence="1" key="2">
    <citation type="submission" date="2021-04" db="EMBL/GenBank/DDBJ databases">
        <authorList>
            <person name="Gilroy R."/>
        </authorList>
    </citation>
    <scope>NUCLEOTIDE SEQUENCE</scope>
    <source>
        <strain evidence="1">CHK171-505</strain>
    </source>
</reference>
<comment type="caution">
    <text evidence="1">The sequence shown here is derived from an EMBL/GenBank/DDBJ whole genome shotgun (WGS) entry which is preliminary data.</text>
</comment>